<evidence type="ECO:0000313" key="2">
    <source>
        <dbReference type="Proteomes" id="UP000617041"/>
    </source>
</evidence>
<reference evidence="1" key="1">
    <citation type="submission" date="2020-12" db="EMBL/GenBank/DDBJ databases">
        <title>Ramlibacter sp. nov., isolated from a freshwater alga, Cryptomonas.</title>
        <authorList>
            <person name="Kim H.M."/>
            <person name="Jeon C.O."/>
        </authorList>
    </citation>
    <scope>NUCLEOTIDE SEQUENCE</scope>
    <source>
        <strain evidence="1">CrO1</strain>
    </source>
</reference>
<protein>
    <submittedName>
        <fullName evidence="1">DUF2889 domain-containing protein</fullName>
    </submittedName>
</protein>
<dbReference type="Proteomes" id="UP000617041">
    <property type="component" value="Unassembled WGS sequence"/>
</dbReference>
<dbReference type="Pfam" id="PF11136">
    <property type="entry name" value="DUF2889"/>
    <property type="match status" value="1"/>
</dbReference>
<accession>A0A934PZX5</accession>
<comment type="caution">
    <text evidence="1">The sequence shown here is derived from an EMBL/GenBank/DDBJ whole genome shotgun (WGS) entry which is preliminary data.</text>
</comment>
<keyword evidence="2" id="KW-1185">Reference proteome</keyword>
<dbReference type="EMBL" id="JAEDAO010000001">
    <property type="protein sequence ID" value="MBK0393665.1"/>
    <property type="molecule type" value="Genomic_DNA"/>
</dbReference>
<organism evidence="1 2">
    <name type="scientific">Ramlibacter algicola</name>
    <dbReference type="NCBI Taxonomy" id="2795217"/>
    <lineage>
        <taxon>Bacteria</taxon>
        <taxon>Pseudomonadati</taxon>
        <taxon>Pseudomonadota</taxon>
        <taxon>Betaproteobacteria</taxon>
        <taxon>Burkholderiales</taxon>
        <taxon>Comamonadaceae</taxon>
        <taxon>Ramlibacter</taxon>
    </lineage>
</organism>
<evidence type="ECO:0000313" key="1">
    <source>
        <dbReference type="EMBL" id="MBK0393665.1"/>
    </source>
</evidence>
<dbReference type="InterPro" id="IPR021312">
    <property type="entry name" value="DUF2889"/>
</dbReference>
<gene>
    <name evidence="1" type="ORF">I8E28_13790</name>
</gene>
<name>A0A934PZX5_9BURK</name>
<sequence length="201" mass="22417">MPLPDPAPRRHLHTRAVTYSGYLRDDGLWDIEGEMSDTKTYGFERSDGTQMPVGTPIHGMRIRITVDESMTIRAIATAMDHTPFPECQQGVDPMQQMVGATLGPGWRQAIEKALGGVRGCTHLRELLFNLATAAYQTVFPWRERERRLAGIAPVQATQPPYHLGRCIAWDTSGAVVARYYPQFAGWEPVRVTKPKVPPSST</sequence>
<dbReference type="RefSeq" id="WP_200788621.1">
    <property type="nucleotide sequence ID" value="NZ_JAEDAO010000001.1"/>
</dbReference>
<dbReference type="AlphaFoldDB" id="A0A934PZX5"/>
<proteinExistence type="predicted"/>